<evidence type="ECO:0000313" key="2">
    <source>
        <dbReference type="Proteomes" id="UP000010931"/>
    </source>
</evidence>
<dbReference type="PATRIC" id="fig|698760.3.peg.2649"/>
<reference evidence="1 2" key="1">
    <citation type="journal article" date="2011" name="Plasmid">
        <title>Streptomyces turgidiscabies Car8 contains a modular pathogenicity island that shares virulence genes with other actinobacterial plant pathogens.</title>
        <authorList>
            <person name="Huguet-Tapia J.C."/>
            <person name="Badger J.H."/>
            <person name="Loria R."/>
            <person name="Pettis G.S."/>
        </authorList>
    </citation>
    <scope>NUCLEOTIDE SEQUENCE [LARGE SCALE GENOMIC DNA]</scope>
    <source>
        <strain evidence="1 2">Car8</strain>
    </source>
</reference>
<dbReference type="AlphaFoldDB" id="L7FAM1"/>
<proteinExistence type="predicted"/>
<name>L7FAM1_STRT8</name>
<dbReference type="Proteomes" id="UP000010931">
    <property type="component" value="Unassembled WGS sequence"/>
</dbReference>
<accession>L7FAM1</accession>
<protein>
    <submittedName>
        <fullName evidence="1">Uncharacterized protein</fullName>
    </submittedName>
</protein>
<sequence length="61" mass="6822">MLRCVPCSLFGISVSARNFEQNRNFGVSTRQWRACATIVPTPPTIVGFPWCPGVRTRRVSP</sequence>
<organism evidence="1 2">
    <name type="scientific">Streptomyces turgidiscabies (strain Car8)</name>
    <dbReference type="NCBI Taxonomy" id="698760"/>
    <lineage>
        <taxon>Bacteria</taxon>
        <taxon>Bacillati</taxon>
        <taxon>Actinomycetota</taxon>
        <taxon>Actinomycetes</taxon>
        <taxon>Kitasatosporales</taxon>
        <taxon>Streptomycetaceae</taxon>
        <taxon>Streptomyces</taxon>
    </lineage>
</organism>
<gene>
    <name evidence="1" type="ORF">STRTUCAR8_03493</name>
</gene>
<evidence type="ECO:0000313" key="1">
    <source>
        <dbReference type="EMBL" id="ELP68613.1"/>
    </source>
</evidence>
<dbReference type="EMBL" id="AEJB01000208">
    <property type="protein sequence ID" value="ELP68613.1"/>
    <property type="molecule type" value="Genomic_DNA"/>
</dbReference>
<comment type="caution">
    <text evidence="1">The sequence shown here is derived from an EMBL/GenBank/DDBJ whole genome shotgun (WGS) entry which is preliminary data.</text>
</comment>
<keyword evidence="2" id="KW-1185">Reference proteome</keyword>